<sequence>MIRPRRTATAAALALGATLVGVLGLALPASAHVTVNPKEASQGGYGRVAFRVPNESDTASTTKIEVNLPENAPIASVSTIPVPGWTVELEKRKVDPPLEVHGSKVTEAVAKITWTATADAAVKPEQFQEFGVSMGPLPEVDQLIFKVLQTYSDGEIARWIDEPAAAGAEAPEHPAAVLKLTPAAAAASAGATPGASVAAVARTEGDDEDEGSSAALGLGIAGLVAGLAGLALGGLAFARTRRPAAPPTV</sequence>
<dbReference type="InterPro" id="IPR012533">
    <property type="entry name" value="YcnI-copper_dom"/>
</dbReference>
<dbReference type="InterPro" id="IPR038507">
    <property type="entry name" value="YcnI-like_sf"/>
</dbReference>
<dbReference type="RefSeq" id="WP_121158791.1">
    <property type="nucleotide sequence ID" value="NZ_RBKT01000001.1"/>
</dbReference>
<keyword evidence="1" id="KW-0812">Transmembrane</keyword>
<dbReference type="OrthoDB" id="9810871at2"/>
<evidence type="ECO:0000259" key="3">
    <source>
        <dbReference type="Pfam" id="PF07987"/>
    </source>
</evidence>
<reference evidence="4 5" key="1">
    <citation type="submission" date="2018-10" db="EMBL/GenBank/DDBJ databases">
        <title>Sequencing the genomes of 1000 actinobacteria strains.</title>
        <authorList>
            <person name="Klenk H.-P."/>
        </authorList>
    </citation>
    <scope>NUCLEOTIDE SEQUENCE [LARGE SCALE GENOMIC DNA]</scope>
    <source>
        <strain evidence="4 5">DSM 45175</strain>
    </source>
</reference>
<feature type="domain" description="YncI copper-binding" evidence="3">
    <location>
        <begin position="32"/>
        <end position="180"/>
    </location>
</feature>
<dbReference type="Pfam" id="PF07987">
    <property type="entry name" value="DUF1775"/>
    <property type="match status" value="1"/>
</dbReference>
<keyword evidence="1" id="KW-0472">Membrane</keyword>
<comment type="caution">
    <text evidence="4">The sequence shown here is derived from an EMBL/GenBank/DDBJ whole genome shotgun (WGS) entry which is preliminary data.</text>
</comment>
<dbReference type="EMBL" id="RBKT01000001">
    <property type="protein sequence ID" value="RKR90533.1"/>
    <property type="molecule type" value="Genomic_DNA"/>
</dbReference>
<keyword evidence="2" id="KW-0732">Signal</keyword>
<evidence type="ECO:0000313" key="4">
    <source>
        <dbReference type="EMBL" id="RKR90533.1"/>
    </source>
</evidence>
<dbReference type="Proteomes" id="UP000277671">
    <property type="component" value="Unassembled WGS sequence"/>
</dbReference>
<protein>
    <submittedName>
        <fullName evidence="4">Uncharacterized protein YcnI</fullName>
    </submittedName>
</protein>
<proteinExistence type="predicted"/>
<feature type="signal peptide" evidence="2">
    <location>
        <begin position="1"/>
        <end position="31"/>
    </location>
</feature>
<dbReference type="AlphaFoldDB" id="A0A495JNL8"/>
<organism evidence="4 5">
    <name type="scientific">Micromonospora pisi</name>
    <dbReference type="NCBI Taxonomy" id="589240"/>
    <lineage>
        <taxon>Bacteria</taxon>
        <taxon>Bacillati</taxon>
        <taxon>Actinomycetota</taxon>
        <taxon>Actinomycetes</taxon>
        <taxon>Micromonosporales</taxon>
        <taxon>Micromonosporaceae</taxon>
        <taxon>Micromonospora</taxon>
    </lineage>
</organism>
<dbReference type="Gene3D" id="2.60.40.2230">
    <property type="entry name" value="Uncharacterised protein YcnI-like PF07987, DUF1775"/>
    <property type="match status" value="1"/>
</dbReference>
<dbReference type="CDD" id="cd08545">
    <property type="entry name" value="YcnI_like"/>
    <property type="match status" value="1"/>
</dbReference>
<feature type="chain" id="PRO_5019799875" evidence="2">
    <location>
        <begin position="32"/>
        <end position="249"/>
    </location>
</feature>
<gene>
    <name evidence="4" type="ORF">BDK92_4907</name>
</gene>
<accession>A0A495JNL8</accession>
<feature type="transmembrane region" description="Helical" evidence="1">
    <location>
        <begin position="214"/>
        <end position="238"/>
    </location>
</feature>
<name>A0A495JNL8_9ACTN</name>
<evidence type="ECO:0000256" key="2">
    <source>
        <dbReference type="SAM" id="SignalP"/>
    </source>
</evidence>
<evidence type="ECO:0000313" key="5">
    <source>
        <dbReference type="Proteomes" id="UP000277671"/>
    </source>
</evidence>
<evidence type="ECO:0000256" key="1">
    <source>
        <dbReference type="SAM" id="Phobius"/>
    </source>
</evidence>
<keyword evidence="5" id="KW-1185">Reference proteome</keyword>
<keyword evidence="1" id="KW-1133">Transmembrane helix</keyword>